<evidence type="ECO:0000256" key="2">
    <source>
        <dbReference type="SAM" id="MobiDB-lite"/>
    </source>
</evidence>
<evidence type="ECO:0000256" key="1">
    <source>
        <dbReference type="ARBA" id="ARBA00022505"/>
    </source>
</evidence>
<dbReference type="InterPro" id="IPR046867">
    <property type="entry name" value="AldOxase/xan_DH_MoCoBD2"/>
</dbReference>
<feature type="domain" description="Aldehyde oxidase/xanthine dehydrogenase second molybdopterin binding" evidence="3">
    <location>
        <begin position="31"/>
        <end position="100"/>
    </location>
</feature>
<feature type="domain" description="Aldehyde oxidase/xanthine dehydrogenase second molybdopterin binding" evidence="3">
    <location>
        <begin position="121"/>
        <end position="163"/>
    </location>
</feature>
<evidence type="ECO:0000313" key="4">
    <source>
        <dbReference type="EMBL" id="BDZ57258.1"/>
    </source>
</evidence>
<dbReference type="PANTHER" id="PTHR11908">
    <property type="entry name" value="XANTHINE DEHYDROGENASE"/>
    <property type="match status" value="1"/>
</dbReference>
<keyword evidence="1" id="KW-0500">Molybdenum</keyword>
<dbReference type="InterPro" id="IPR016208">
    <property type="entry name" value="Ald_Oxase/xanthine_DH-like"/>
</dbReference>
<dbReference type="Gene3D" id="3.30.365.10">
    <property type="entry name" value="Aldehyde oxidase/xanthine dehydrogenase, molybdopterin binding domain"/>
    <property type="match status" value="2"/>
</dbReference>
<evidence type="ECO:0000313" key="5">
    <source>
        <dbReference type="Proteomes" id="UP001321421"/>
    </source>
</evidence>
<sequence length="173" mass="17953">MGGARGRDVDVSGAPRAGQHRDGAVRAGERYTVAIGAADIGTGAWTVLAQIAADALEVDADRVEMRIGDTRDPKATVAGGSTGTSGWGSAIVAAALAFRKEHGDTPPPGLEATADAARNPAYKTFSLHSFGAQFAEVRVNRWTGEIRVPRMLGVFSAGRIVNPGWRGHSSSEA</sequence>
<dbReference type="EMBL" id="AP027735">
    <property type="protein sequence ID" value="BDZ57258.1"/>
    <property type="molecule type" value="Genomic_DNA"/>
</dbReference>
<reference evidence="5" key="1">
    <citation type="journal article" date="2019" name="Int. J. Syst. Evol. Microbiol.">
        <title>The Global Catalogue of Microorganisms (GCM) 10K type strain sequencing project: providing services to taxonomists for standard genome sequencing and annotation.</title>
        <authorList>
            <consortium name="The Broad Institute Genomics Platform"/>
            <consortium name="The Broad Institute Genome Sequencing Center for Infectious Disease"/>
            <person name="Wu L."/>
            <person name="Ma J."/>
        </authorList>
    </citation>
    <scope>NUCLEOTIDE SEQUENCE [LARGE SCALE GENOMIC DNA]</scope>
    <source>
        <strain evidence="5">NBRC 110608</strain>
    </source>
</reference>
<protein>
    <recommendedName>
        <fullName evidence="3">Aldehyde oxidase/xanthine dehydrogenase second molybdopterin binding domain-containing protein</fullName>
    </recommendedName>
</protein>
<evidence type="ECO:0000259" key="3">
    <source>
        <dbReference type="Pfam" id="PF20256"/>
    </source>
</evidence>
<dbReference type="Pfam" id="PF20256">
    <property type="entry name" value="MoCoBD_2"/>
    <property type="match status" value="2"/>
</dbReference>
<feature type="region of interest" description="Disordered" evidence="2">
    <location>
        <begin position="1"/>
        <end position="23"/>
    </location>
</feature>
<dbReference type="Proteomes" id="UP001321421">
    <property type="component" value="Chromosome"/>
</dbReference>
<feature type="compositionally biased region" description="Basic and acidic residues" evidence="2">
    <location>
        <begin position="1"/>
        <end position="10"/>
    </location>
</feature>
<accession>A0ABM8H8N9</accession>
<proteinExistence type="predicted"/>
<dbReference type="InterPro" id="IPR037165">
    <property type="entry name" value="AldOxase/xan_DH_Mopterin-bd_sf"/>
</dbReference>
<gene>
    <name evidence="4" type="ORF">GCM10025872_09150</name>
</gene>
<dbReference type="PANTHER" id="PTHR11908:SF132">
    <property type="entry name" value="ALDEHYDE OXIDASE 1-RELATED"/>
    <property type="match status" value="1"/>
</dbReference>
<keyword evidence="5" id="KW-1185">Reference proteome</keyword>
<organism evidence="4 5">
    <name type="scientific">Barrientosiimonas endolithica</name>
    <dbReference type="NCBI Taxonomy" id="1535208"/>
    <lineage>
        <taxon>Bacteria</taxon>
        <taxon>Bacillati</taxon>
        <taxon>Actinomycetota</taxon>
        <taxon>Actinomycetes</taxon>
        <taxon>Micrococcales</taxon>
        <taxon>Dermacoccaceae</taxon>
        <taxon>Barrientosiimonas</taxon>
    </lineage>
</organism>
<dbReference type="SUPFAM" id="SSF56003">
    <property type="entry name" value="Molybdenum cofactor-binding domain"/>
    <property type="match status" value="1"/>
</dbReference>
<name>A0ABM8H8N9_9MICO</name>